<name>A0A813MG78_9BILA</name>
<dbReference type="InterPro" id="IPR031488">
    <property type="entry name" value="Zn_ribbon_mio"/>
</dbReference>
<dbReference type="Proteomes" id="UP000663879">
    <property type="component" value="Unassembled WGS sequence"/>
</dbReference>
<gene>
    <name evidence="6" type="ORF">OXX778_LOCUS1924</name>
</gene>
<dbReference type="AlphaFoldDB" id="A0A813MG78"/>
<evidence type="ECO:0000256" key="3">
    <source>
        <dbReference type="ARBA" id="ARBA00022737"/>
    </source>
</evidence>
<dbReference type="Pfam" id="PF21720">
    <property type="entry name" value="MIOS_WD40"/>
    <property type="match status" value="1"/>
</dbReference>
<dbReference type="InterPro" id="IPR015943">
    <property type="entry name" value="WD40/YVTN_repeat-like_dom_sf"/>
</dbReference>
<comment type="similarity">
    <text evidence="1">Belongs to the WD repeat mio family.</text>
</comment>
<comment type="caution">
    <text evidence="6">The sequence shown here is derived from an EMBL/GenBank/DDBJ whole genome shotgun (WGS) entry which is preliminary data.</text>
</comment>
<dbReference type="SUPFAM" id="SSF50978">
    <property type="entry name" value="WD40 repeat-like"/>
    <property type="match status" value="1"/>
</dbReference>
<proteinExistence type="inferred from homology"/>
<evidence type="ECO:0000259" key="5">
    <source>
        <dbReference type="Pfam" id="PF21719"/>
    </source>
</evidence>
<sequence length="798" mass="91734">MTSNPNLDIIIKWSPLVEEDFILVGNAVNFYHLTSVDTSFKNRNENNFNVSESTCAKLIGSISNYPKEKIIAWYPSIDFGPYMIALLEADSNQIRMIRLFDQENRPNVIPSLNIGSSKKCNQMEWNPIKTTLLGLGFNKFESQNSICIWDLGYQSNAPLYQLDEYDTCYSFAWNPQSSEVLFASSENRLSLFDLRIGLKPIESLKTEFIHEFSIDQKNSYIAASHDGNNKIALWDLRKVRDSKKPIDFIDESKQIKKIQFCPSRSNRLAVLTENANYVKVYRLDEKNEILTKEQIQYQTNCKFVSGINAFSWHSKDWNKLMTGFTDSLNTLSLKDFIIAEYSHIGVSADERLNVAFNDKMCSFSISSINPEIEIGEKIKQRALKSYGIHDFLSNINLISNDKSEQEIKYLWQWLHTSSKLHEQNQDIYEKFSGIKSILFTVSPDVSNQDFNEVKKELILKLCEWYNWTEIVSKLETEGEFERAACIAVFNNGIDRASEILKNASIKKNSNEYLALTLPLIYNRSTLNNKNESSKILSKLSNPYIKALFAYKMDLDYNENEKIYNDSNILLPDRVCIAMNMLKNEFGSHIKTLTNSSIKEGSLYGILLTGLTADCIDLFQYYINRTSDVQTSVTAIINSICPKILSNKFVDGWIKSYRNLLDSWMLWEQRAQFDVKLSRPQAATVYIRCASCGSNLSTKKKHRIQGLENNANNGIACQSCQKPSLRCSVCSLYMTVDPSKSAFLGNKDKMTYWFLFCQKCSHGGHLGHLEKWFRTNPECPVMNCNCQCYVKEDFFEEFD</sequence>
<dbReference type="OrthoDB" id="341486at2759"/>
<reference evidence="6" key="1">
    <citation type="submission" date="2021-02" db="EMBL/GenBank/DDBJ databases">
        <authorList>
            <person name="Nowell W R."/>
        </authorList>
    </citation>
    <scope>NUCLEOTIDE SEQUENCE</scope>
    <source>
        <strain evidence="6">Ploen Becks lab</strain>
    </source>
</reference>
<dbReference type="GO" id="GO:0005737">
    <property type="term" value="C:cytoplasm"/>
    <property type="evidence" value="ECO:0007669"/>
    <property type="project" value="TreeGrafter"/>
</dbReference>
<evidence type="ECO:0000256" key="2">
    <source>
        <dbReference type="ARBA" id="ARBA00022574"/>
    </source>
</evidence>
<evidence type="ECO:0000313" key="6">
    <source>
        <dbReference type="EMBL" id="CAF0718217.1"/>
    </source>
</evidence>
<evidence type="ECO:0000313" key="7">
    <source>
        <dbReference type="Proteomes" id="UP000663879"/>
    </source>
</evidence>
<keyword evidence="2" id="KW-0853">WD repeat</keyword>
<dbReference type="Pfam" id="PF21719">
    <property type="entry name" value="MIOS_a-sol"/>
    <property type="match status" value="1"/>
</dbReference>
<keyword evidence="3" id="KW-0677">Repeat</keyword>
<dbReference type="EMBL" id="CAJNOC010000136">
    <property type="protein sequence ID" value="CAF0718217.1"/>
    <property type="molecule type" value="Genomic_DNA"/>
</dbReference>
<organism evidence="6 7">
    <name type="scientific">Brachionus calyciflorus</name>
    <dbReference type="NCBI Taxonomy" id="104777"/>
    <lineage>
        <taxon>Eukaryota</taxon>
        <taxon>Metazoa</taxon>
        <taxon>Spiralia</taxon>
        <taxon>Gnathifera</taxon>
        <taxon>Rotifera</taxon>
        <taxon>Eurotatoria</taxon>
        <taxon>Monogononta</taxon>
        <taxon>Pseudotrocha</taxon>
        <taxon>Ploima</taxon>
        <taxon>Brachionidae</taxon>
        <taxon>Brachionus</taxon>
    </lineage>
</organism>
<dbReference type="InterPro" id="IPR049092">
    <property type="entry name" value="MIOS_a-sol"/>
</dbReference>
<dbReference type="Gene3D" id="2.130.10.10">
    <property type="entry name" value="YVTN repeat-like/Quinoprotein amine dehydrogenase"/>
    <property type="match status" value="1"/>
</dbReference>
<evidence type="ECO:0008006" key="8">
    <source>
        <dbReference type="Google" id="ProtNLM"/>
    </source>
</evidence>
<dbReference type="CDD" id="cd16691">
    <property type="entry name" value="mRING-H2-C3H3C2_Mio"/>
    <property type="match status" value="1"/>
</dbReference>
<dbReference type="InterPro" id="IPR037593">
    <property type="entry name" value="MIOS/Sea4"/>
</dbReference>
<feature type="domain" description="MIOS-like alpha-solenoid" evidence="5">
    <location>
        <begin position="378"/>
        <end position="579"/>
    </location>
</feature>
<dbReference type="PANTHER" id="PTHR16453:SF9">
    <property type="entry name" value="GATOR COMPLEX PROTEIN MIOS"/>
    <property type="match status" value="1"/>
</dbReference>
<dbReference type="Pfam" id="PF17034">
    <property type="entry name" value="zinc_ribbon_16"/>
    <property type="match status" value="1"/>
</dbReference>
<protein>
    <recommendedName>
        <fullName evidence="8">WD repeat protein mio zinc-ribbon like domain-containing protein</fullName>
    </recommendedName>
</protein>
<dbReference type="PANTHER" id="PTHR16453">
    <property type="entry name" value="WD40 DOMAIN-CONTAINING PROTEIN MIO FAMILY MEMBER"/>
    <property type="match status" value="1"/>
</dbReference>
<accession>A0A813MG78</accession>
<dbReference type="InterPro" id="IPR036322">
    <property type="entry name" value="WD40_repeat_dom_sf"/>
</dbReference>
<feature type="domain" description="GATOR2 complex protein MIO zinc-ribbon like" evidence="4">
    <location>
        <begin position="711"/>
        <end position="788"/>
    </location>
</feature>
<keyword evidence="7" id="KW-1185">Reference proteome</keyword>
<evidence type="ECO:0000259" key="4">
    <source>
        <dbReference type="Pfam" id="PF17034"/>
    </source>
</evidence>
<evidence type="ECO:0000256" key="1">
    <source>
        <dbReference type="ARBA" id="ARBA00009713"/>
    </source>
</evidence>